<evidence type="ECO:0000313" key="14">
    <source>
        <dbReference type="EMBL" id="EGU57073.1"/>
    </source>
</evidence>
<comment type="caution">
    <text evidence="14">The sequence shown here is derived from an EMBL/GenBank/DDBJ whole genome shotgun (WGS) entry which is preliminary data.</text>
</comment>
<feature type="non-terminal residue" evidence="14">
    <location>
        <position position="1"/>
    </location>
</feature>
<dbReference type="EC" id="2.5.1.54" evidence="4"/>
<evidence type="ECO:0000256" key="11">
    <source>
        <dbReference type="ARBA" id="ARBA00039406"/>
    </source>
</evidence>
<evidence type="ECO:0000256" key="7">
    <source>
        <dbReference type="ARBA" id="ARBA00023141"/>
    </source>
</evidence>
<comment type="pathway">
    <text evidence="2">Metabolic intermediate biosynthesis; chorismate biosynthesis; chorismate from D-erythrose 4-phosphate and phosphoenolpyruvate: step 1/7.</text>
</comment>
<dbReference type="Proteomes" id="UP000003836">
    <property type="component" value="Unassembled WGS sequence"/>
</dbReference>
<comment type="function">
    <text evidence="1">Stereospecific condensation of phosphoenolpyruvate (PEP) and D-erythrose-4-phosphate (E4P) giving rise to 3-deoxy-D-arabino-heptulosonate-7-phosphate (DAHP).</text>
</comment>
<dbReference type="Pfam" id="PF00793">
    <property type="entry name" value="DAHP_synth_1"/>
    <property type="match status" value="1"/>
</dbReference>
<gene>
    <name evidence="14" type="ORF">VITU9109_13856</name>
</gene>
<dbReference type="PANTHER" id="PTHR21225">
    <property type="entry name" value="PHOSPHO-2-DEHYDRO-3-DEOXYHEPTONATE ALDOLASE DAHP SYNTHETASE"/>
    <property type="match status" value="1"/>
</dbReference>
<dbReference type="EMBL" id="AFWI01000093">
    <property type="protein sequence ID" value="EGU57073.1"/>
    <property type="molecule type" value="Genomic_DNA"/>
</dbReference>
<dbReference type="InterPro" id="IPR006219">
    <property type="entry name" value="DAHP_synth_1"/>
</dbReference>
<evidence type="ECO:0000259" key="13">
    <source>
        <dbReference type="Pfam" id="PF00793"/>
    </source>
</evidence>
<evidence type="ECO:0000256" key="3">
    <source>
        <dbReference type="ARBA" id="ARBA00007985"/>
    </source>
</evidence>
<sequence>ACKQLEEFGLPQRLVVDFSHANCQKQHRKQLDVAKDICEQIKSGKNQVAGIMAESFILEGNQSMADINNLTYGQSITDPCLGWEDTATMLDMLATAVKERS</sequence>
<organism evidence="14 15">
    <name type="scientific">Vibrio tubiashii ATCC 19109</name>
    <dbReference type="NCBI Taxonomy" id="1051646"/>
    <lineage>
        <taxon>Bacteria</taxon>
        <taxon>Pseudomonadati</taxon>
        <taxon>Pseudomonadota</taxon>
        <taxon>Gammaproteobacteria</taxon>
        <taxon>Vibrionales</taxon>
        <taxon>Vibrionaceae</taxon>
        <taxon>Vibrio</taxon>
        <taxon>Vibrio oreintalis group</taxon>
    </lineage>
</organism>
<dbReference type="PANTHER" id="PTHR21225:SF6">
    <property type="entry name" value="PHOSPHO-2-DEHYDRO-3-DEOXYHEPTONATE ALDOLASE, TRP-SENSITIVE"/>
    <property type="match status" value="1"/>
</dbReference>
<dbReference type="Gene3D" id="3.20.20.70">
    <property type="entry name" value="Aldolase class I"/>
    <property type="match status" value="1"/>
</dbReference>
<proteinExistence type="inferred from homology"/>
<keyword evidence="6 14" id="KW-0808">Transferase</keyword>
<evidence type="ECO:0000256" key="4">
    <source>
        <dbReference type="ARBA" id="ARBA00012694"/>
    </source>
</evidence>
<evidence type="ECO:0000256" key="12">
    <source>
        <dbReference type="ARBA" id="ARBA00047508"/>
    </source>
</evidence>
<evidence type="ECO:0000256" key="2">
    <source>
        <dbReference type="ARBA" id="ARBA00004688"/>
    </source>
</evidence>
<name>A0ABN0DII2_9VIBR</name>
<accession>A0ABN0DII2</accession>
<evidence type="ECO:0000256" key="9">
    <source>
        <dbReference type="ARBA" id="ARBA00031349"/>
    </source>
</evidence>
<evidence type="ECO:0000256" key="8">
    <source>
        <dbReference type="ARBA" id="ARBA00031111"/>
    </source>
</evidence>
<protein>
    <recommendedName>
        <fullName evidence="11">Phospho-2-dehydro-3-deoxyheptonate aldolase, Trp-sensitive</fullName>
        <ecNumber evidence="4">2.5.1.54</ecNumber>
    </recommendedName>
    <alternativeName>
        <fullName evidence="10">3-deoxy-D-arabino-heptulosonate 7-phosphate synthase</fullName>
    </alternativeName>
    <alternativeName>
        <fullName evidence="9">DAHP synthase</fullName>
    </alternativeName>
    <alternativeName>
        <fullName evidence="8">Phospho-2-keto-3-deoxyheptonate aldolase</fullName>
    </alternativeName>
</protein>
<evidence type="ECO:0000256" key="10">
    <source>
        <dbReference type="ARBA" id="ARBA00032193"/>
    </source>
</evidence>
<evidence type="ECO:0000256" key="6">
    <source>
        <dbReference type="ARBA" id="ARBA00022679"/>
    </source>
</evidence>
<keyword evidence="15" id="KW-1185">Reference proteome</keyword>
<dbReference type="SUPFAM" id="SSF51569">
    <property type="entry name" value="Aldolase"/>
    <property type="match status" value="1"/>
</dbReference>
<evidence type="ECO:0000313" key="15">
    <source>
        <dbReference type="Proteomes" id="UP000003836"/>
    </source>
</evidence>
<dbReference type="GO" id="GO:0003849">
    <property type="term" value="F:3-deoxy-7-phosphoheptulonate synthase activity"/>
    <property type="evidence" value="ECO:0007669"/>
    <property type="project" value="UniProtKB-EC"/>
</dbReference>
<comment type="similarity">
    <text evidence="3">Belongs to the class-I DAHP synthase family.</text>
</comment>
<evidence type="ECO:0000256" key="5">
    <source>
        <dbReference type="ARBA" id="ARBA00022605"/>
    </source>
</evidence>
<comment type="catalytic activity">
    <reaction evidence="12">
        <text>D-erythrose 4-phosphate + phosphoenolpyruvate + H2O = 7-phospho-2-dehydro-3-deoxy-D-arabino-heptonate + phosphate</text>
        <dbReference type="Rhea" id="RHEA:14717"/>
        <dbReference type="ChEBI" id="CHEBI:15377"/>
        <dbReference type="ChEBI" id="CHEBI:16897"/>
        <dbReference type="ChEBI" id="CHEBI:43474"/>
        <dbReference type="ChEBI" id="CHEBI:58394"/>
        <dbReference type="ChEBI" id="CHEBI:58702"/>
        <dbReference type="EC" id="2.5.1.54"/>
    </reaction>
</comment>
<evidence type="ECO:0000256" key="1">
    <source>
        <dbReference type="ARBA" id="ARBA00003726"/>
    </source>
</evidence>
<keyword evidence="7" id="KW-0057">Aromatic amino acid biosynthesis</keyword>
<dbReference type="InterPro" id="IPR013785">
    <property type="entry name" value="Aldolase_TIM"/>
</dbReference>
<feature type="domain" description="DAHP synthetase I/KDSA" evidence="13">
    <location>
        <begin position="3"/>
        <end position="89"/>
    </location>
</feature>
<dbReference type="InterPro" id="IPR006218">
    <property type="entry name" value="DAHP1/KDSA"/>
</dbReference>
<keyword evidence="5" id="KW-0028">Amino-acid biosynthesis</keyword>
<reference evidence="14 15" key="1">
    <citation type="journal article" date="2012" name="Int. J. Syst. Evol. Microbiol.">
        <title>Vibrio caribbeanicus sp. nov., isolated from the marine sponge Scleritoderma cyanea.</title>
        <authorList>
            <person name="Hoffmann M."/>
            <person name="Monday S.R."/>
            <person name="Allard M.W."/>
            <person name="Strain E.A."/>
            <person name="Whittaker P."/>
            <person name="Naum M."/>
            <person name="McCarthy P.J."/>
            <person name="Lopez J.V."/>
            <person name="Fischer M."/>
            <person name="Brown E.W."/>
        </authorList>
    </citation>
    <scope>NUCLEOTIDE SEQUENCE [LARGE SCALE GENOMIC DNA]</scope>
    <source>
        <strain evidence="14 15">ATCC 19109</strain>
    </source>
</reference>